<feature type="compositionally biased region" description="Low complexity" evidence="1">
    <location>
        <begin position="9"/>
        <end position="30"/>
    </location>
</feature>
<dbReference type="KEGG" id="mbr:MONBRDRAFT_36502"/>
<keyword evidence="3" id="KW-1185">Reference proteome</keyword>
<name>A9UVL8_MONBE</name>
<organism evidence="2 3">
    <name type="scientific">Monosiga brevicollis</name>
    <name type="common">Choanoflagellate</name>
    <dbReference type="NCBI Taxonomy" id="81824"/>
    <lineage>
        <taxon>Eukaryota</taxon>
        <taxon>Choanoflagellata</taxon>
        <taxon>Craspedida</taxon>
        <taxon>Salpingoecidae</taxon>
        <taxon>Monosiga</taxon>
    </lineage>
</organism>
<dbReference type="Pfam" id="PF06784">
    <property type="entry name" value="UPF0240"/>
    <property type="match status" value="1"/>
</dbReference>
<dbReference type="AlphaFoldDB" id="A9UVL8"/>
<feature type="region of interest" description="Disordered" evidence="1">
    <location>
        <begin position="114"/>
        <end position="136"/>
    </location>
</feature>
<dbReference type="RefSeq" id="XP_001744469.1">
    <property type="nucleotide sequence ID" value="XM_001744417.1"/>
</dbReference>
<dbReference type="EMBL" id="CH991547">
    <property type="protein sequence ID" value="EDQ90418.1"/>
    <property type="molecule type" value="Genomic_DNA"/>
</dbReference>
<dbReference type="GO" id="GO:0005739">
    <property type="term" value="C:mitochondrion"/>
    <property type="evidence" value="ECO:0007669"/>
    <property type="project" value="GOC"/>
</dbReference>
<dbReference type="InParanoid" id="A9UVL8"/>
<evidence type="ECO:0000313" key="2">
    <source>
        <dbReference type="EMBL" id="EDQ90418.1"/>
    </source>
</evidence>
<protein>
    <submittedName>
        <fullName evidence="2">Uncharacterized protein</fullName>
    </submittedName>
</protein>
<proteinExistence type="predicted"/>
<evidence type="ECO:0000313" key="3">
    <source>
        <dbReference type="Proteomes" id="UP000001357"/>
    </source>
</evidence>
<gene>
    <name evidence="2" type="ORF">MONBRDRAFT_36502</name>
</gene>
<accession>A9UVL8</accession>
<feature type="region of interest" description="Disordered" evidence="1">
    <location>
        <begin position="1"/>
        <end position="81"/>
    </location>
</feature>
<reference evidence="2 3" key="1">
    <citation type="journal article" date="2008" name="Nature">
        <title>The genome of the choanoflagellate Monosiga brevicollis and the origin of metazoans.</title>
        <authorList>
            <consortium name="JGI Sequencing"/>
            <person name="King N."/>
            <person name="Westbrook M.J."/>
            <person name="Young S.L."/>
            <person name="Kuo A."/>
            <person name="Abedin M."/>
            <person name="Chapman J."/>
            <person name="Fairclough S."/>
            <person name="Hellsten U."/>
            <person name="Isogai Y."/>
            <person name="Letunic I."/>
            <person name="Marr M."/>
            <person name="Pincus D."/>
            <person name="Putnam N."/>
            <person name="Rokas A."/>
            <person name="Wright K.J."/>
            <person name="Zuzow R."/>
            <person name="Dirks W."/>
            <person name="Good M."/>
            <person name="Goodstein D."/>
            <person name="Lemons D."/>
            <person name="Li W."/>
            <person name="Lyons J.B."/>
            <person name="Morris A."/>
            <person name="Nichols S."/>
            <person name="Richter D.J."/>
            <person name="Salamov A."/>
            <person name="Bork P."/>
            <person name="Lim W.A."/>
            <person name="Manning G."/>
            <person name="Miller W.T."/>
            <person name="McGinnis W."/>
            <person name="Shapiro H."/>
            <person name="Tjian R."/>
            <person name="Grigoriev I.V."/>
            <person name="Rokhsar D."/>
        </authorList>
    </citation>
    <scope>NUCLEOTIDE SEQUENCE [LARGE SCALE GENOMIC DNA]</scope>
    <source>
        <strain evidence="3">MX1 / ATCC 50154</strain>
    </source>
</reference>
<dbReference type="Proteomes" id="UP000001357">
    <property type="component" value="Unassembled WGS sequence"/>
</dbReference>
<feature type="compositionally biased region" description="Basic and acidic residues" evidence="1">
    <location>
        <begin position="119"/>
        <end position="136"/>
    </location>
</feature>
<dbReference type="GeneID" id="5890049"/>
<sequence length="199" mass="22101">MGNSASQGAKRAYPQAQAAAKQAAEVLQQAPKQAAQRSQPATTAGARKTQEQSLPENMAAQAAREEEKHCRTAVPQPGEVEDSTTFLETVKQIYVASQDVQSNLPADELAQQAVAHRTKPTDRQLDRARERLPASERADDVVEGRLNFQQLQNVLRLDLATRPSSDLTKVAQNLKVSEDDIRRIVYYYRLPVRPQQQEA</sequence>
<evidence type="ECO:0000256" key="1">
    <source>
        <dbReference type="SAM" id="MobiDB-lite"/>
    </source>
</evidence>
<dbReference type="GO" id="GO:0032981">
    <property type="term" value="P:mitochondrial respiratory chain complex I assembly"/>
    <property type="evidence" value="ECO:0007669"/>
    <property type="project" value="InterPro"/>
</dbReference>
<dbReference type="InterPro" id="IPR009622">
    <property type="entry name" value="NDUFAF4"/>
</dbReference>